<dbReference type="AlphaFoldDB" id="A0A7Z0HWC8"/>
<feature type="domain" description="Histidine kinase" evidence="7">
    <location>
        <begin position="230"/>
        <end position="408"/>
    </location>
</feature>
<gene>
    <name evidence="8" type="ORF">HUK65_01005</name>
</gene>
<dbReference type="SUPFAM" id="SSF55874">
    <property type="entry name" value="ATPase domain of HSP90 chaperone/DNA topoisomerase II/histidine kinase"/>
    <property type="match status" value="1"/>
</dbReference>
<feature type="transmembrane region" description="Helical" evidence="6">
    <location>
        <begin position="59"/>
        <end position="81"/>
    </location>
</feature>
<dbReference type="InterPro" id="IPR003594">
    <property type="entry name" value="HATPase_dom"/>
</dbReference>
<dbReference type="Pfam" id="PF02518">
    <property type="entry name" value="HATPase_c"/>
    <property type="match status" value="1"/>
</dbReference>
<dbReference type="Gene3D" id="1.20.5.1930">
    <property type="match status" value="1"/>
</dbReference>
<evidence type="ECO:0000256" key="5">
    <source>
        <dbReference type="ARBA" id="ARBA00023012"/>
    </source>
</evidence>
<sequence length="414" mass="45618">MLVGSGAFVVTVIGPHLLGMEAFLSQGVAFVFFLLIFLGVALGVARFQLFQLETWAFRILFYVVGVILLLGIDAILIFTIVDERAPAFALSLLIVALLWLPLRDSLARWVLHRKDPPHAERFRMIMDVALTLPEPEQKQRWHRLLSDMFNPLEIAPVAPVSVAALREDGLALAIPAISTLPSMELRYADGGRRLFSARDLERARELSAMLAQALESRAAHERGVSEERARIARDIHDNIGVQLMAALHSPDHTRKDLMIRETLTDLRDIINNASNPDLSFDEMLADLRVRIAEQLFVAGVAMRWQVENALAAALPLQTAHMLRSIIREAVQNALKHAAPTLVAVTVRLADGQIHVSVTDDGRGFDMDEARPGNGLANLRDRTEAVGGALRIDSDTAGTCITADIPLDTQRRGAP</sequence>
<dbReference type="GO" id="GO:0005524">
    <property type="term" value="F:ATP binding"/>
    <property type="evidence" value="ECO:0007669"/>
    <property type="project" value="UniProtKB-KW"/>
</dbReference>
<evidence type="ECO:0000313" key="8">
    <source>
        <dbReference type="EMBL" id="NYS23553.1"/>
    </source>
</evidence>
<accession>A0A7Z0HWC8</accession>
<keyword evidence="8" id="KW-0547">Nucleotide-binding</keyword>
<dbReference type="CDD" id="cd16917">
    <property type="entry name" value="HATPase_UhpB-NarQ-NarX-like"/>
    <property type="match status" value="1"/>
</dbReference>
<dbReference type="Proteomes" id="UP000529417">
    <property type="component" value="Unassembled WGS sequence"/>
</dbReference>
<keyword evidence="8" id="KW-0067">ATP-binding</keyword>
<comment type="catalytic activity">
    <reaction evidence="1">
        <text>ATP + protein L-histidine = ADP + protein N-phospho-L-histidine.</text>
        <dbReference type="EC" id="2.7.13.3"/>
    </reaction>
</comment>
<dbReference type="EC" id="2.7.13.3" evidence="2"/>
<proteinExistence type="predicted"/>
<dbReference type="PANTHER" id="PTHR24421:SF10">
    <property type="entry name" value="NITRATE_NITRITE SENSOR PROTEIN NARQ"/>
    <property type="match status" value="1"/>
</dbReference>
<dbReference type="GO" id="GO:0000160">
    <property type="term" value="P:phosphorelay signal transduction system"/>
    <property type="evidence" value="ECO:0007669"/>
    <property type="project" value="UniProtKB-KW"/>
</dbReference>
<evidence type="ECO:0000256" key="6">
    <source>
        <dbReference type="SAM" id="Phobius"/>
    </source>
</evidence>
<dbReference type="InterPro" id="IPR036890">
    <property type="entry name" value="HATPase_C_sf"/>
</dbReference>
<comment type="caution">
    <text evidence="8">The sequence shown here is derived from an EMBL/GenBank/DDBJ whole genome shotgun (WGS) entry which is preliminary data.</text>
</comment>
<dbReference type="RefSeq" id="WP_179904261.1">
    <property type="nucleotide sequence ID" value="NZ_JACBXS010000002.1"/>
</dbReference>
<evidence type="ECO:0000259" key="7">
    <source>
        <dbReference type="PROSITE" id="PS50109"/>
    </source>
</evidence>
<dbReference type="SMART" id="SM00387">
    <property type="entry name" value="HATPase_c"/>
    <property type="match status" value="1"/>
</dbReference>
<feature type="transmembrane region" description="Helical" evidence="6">
    <location>
        <begin position="27"/>
        <end position="47"/>
    </location>
</feature>
<evidence type="ECO:0000256" key="2">
    <source>
        <dbReference type="ARBA" id="ARBA00012438"/>
    </source>
</evidence>
<keyword evidence="3" id="KW-0808">Transferase</keyword>
<dbReference type="Gene3D" id="3.30.565.10">
    <property type="entry name" value="Histidine kinase-like ATPase, C-terminal domain"/>
    <property type="match status" value="1"/>
</dbReference>
<dbReference type="EMBL" id="JACBXS010000002">
    <property type="protein sequence ID" value="NYS23553.1"/>
    <property type="molecule type" value="Genomic_DNA"/>
</dbReference>
<organism evidence="8 9">
    <name type="scientific">Rhabdonatronobacter sediminivivens</name>
    <dbReference type="NCBI Taxonomy" id="2743469"/>
    <lineage>
        <taxon>Bacteria</taxon>
        <taxon>Pseudomonadati</taxon>
        <taxon>Pseudomonadota</taxon>
        <taxon>Alphaproteobacteria</taxon>
        <taxon>Rhodobacterales</taxon>
        <taxon>Paracoccaceae</taxon>
        <taxon>Rhabdonatronobacter</taxon>
    </lineage>
</organism>
<reference evidence="8 9" key="1">
    <citation type="journal article" date="2000" name="Arch. Microbiol.">
        <title>Rhodobaca bogoriensis gen. nov. and sp. nov., an alkaliphilic purple nonsulfur bacterium from African Rift Valley soda lakes.</title>
        <authorList>
            <person name="Milford A.D."/>
            <person name="Achenbach L.A."/>
            <person name="Jung D.O."/>
            <person name="Madigan M.T."/>
        </authorList>
    </citation>
    <scope>NUCLEOTIDE SEQUENCE [LARGE SCALE GENOMIC DNA]</scope>
    <source>
        <strain evidence="8 9">2376</strain>
    </source>
</reference>
<keyword evidence="6" id="KW-0812">Transmembrane</keyword>
<evidence type="ECO:0000256" key="1">
    <source>
        <dbReference type="ARBA" id="ARBA00000085"/>
    </source>
</evidence>
<keyword evidence="9" id="KW-1185">Reference proteome</keyword>
<evidence type="ECO:0000313" key="9">
    <source>
        <dbReference type="Proteomes" id="UP000529417"/>
    </source>
</evidence>
<dbReference type="InterPro" id="IPR005467">
    <property type="entry name" value="His_kinase_dom"/>
</dbReference>
<evidence type="ECO:0000256" key="3">
    <source>
        <dbReference type="ARBA" id="ARBA00022679"/>
    </source>
</evidence>
<name>A0A7Z0HWC8_9RHOB</name>
<keyword evidence="5" id="KW-0902">Two-component regulatory system</keyword>
<keyword evidence="6" id="KW-1133">Transmembrane helix</keyword>
<keyword evidence="4" id="KW-0418">Kinase</keyword>
<dbReference type="GO" id="GO:0004673">
    <property type="term" value="F:protein histidine kinase activity"/>
    <property type="evidence" value="ECO:0007669"/>
    <property type="project" value="UniProtKB-EC"/>
</dbReference>
<keyword evidence="6" id="KW-0472">Membrane</keyword>
<evidence type="ECO:0000256" key="4">
    <source>
        <dbReference type="ARBA" id="ARBA00022777"/>
    </source>
</evidence>
<dbReference type="PANTHER" id="PTHR24421">
    <property type="entry name" value="NITRATE/NITRITE SENSOR PROTEIN NARX-RELATED"/>
    <property type="match status" value="1"/>
</dbReference>
<dbReference type="InterPro" id="IPR050482">
    <property type="entry name" value="Sensor_HK_TwoCompSys"/>
</dbReference>
<feature type="transmembrane region" description="Helical" evidence="6">
    <location>
        <begin position="87"/>
        <end position="106"/>
    </location>
</feature>
<protein>
    <recommendedName>
        <fullName evidence="2">histidine kinase</fullName>
        <ecNumber evidence="2">2.7.13.3</ecNumber>
    </recommendedName>
</protein>
<dbReference type="PROSITE" id="PS50109">
    <property type="entry name" value="HIS_KIN"/>
    <property type="match status" value="1"/>
</dbReference>